<name>A0ABU8TQK6_9HYPH</name>
<dbReference type="RefSeq" id="WP_340276978.1">
    <property type="nucleotide sequence ID" value="NZ_JBAKIA010000019.1"/>
</dbReference>
<gene>
    <name evidence="1" type="ORF">V6575_20305</name>
</gene>
<evidence type="ECO:0000313" key="2">
    <source>
        <dbReference type="Proteomes" id="UP001385499"/>
    </source>
</evidence>
<dbReference type="Proteomes" id="UP001385499">
    <property type="component" value="Unassembled WGS sequence"/>
</dbReference>
<reference evidence="1 2" key="1">
    <citation type="submission" date="2024-02" db="EMBL/GenBank/DDBJ databases">
        <title>Roseibium algae sp. nov., isolated from marine alga (Grateloupia sp.), showing potential in myo-inositol conversion.</title>
        <authorList>
            <person name="Wang Y."/>
        </authorList>
    </citation>
    <scope>NUCLEOTIDE SEQUENCE [LARGE SCALE GENOMIC DNA]</scope>
    <source>
        <strain evidence="1 2">H3510</strain>
    </source>
</reference>
<comment type="caution">
    <text evidence="1">The sequence shown here is derived from an EMBL/GenBank/DDBJ whole genome shotgun (WGS) entry which is preliminary data.</text>
</comment>
<keyword evidence="2" id="KW-1185">Reference proteome</keyword>
<proteinExistence type="predicted"/>
<sequence>MSDLILCPGNKRLKPVVIKTATIEVAEHQASTLIKKPGSERTRNTITLPRLDWMEREPACP</sequence>
<dbReference type="EMBL" id="JBAKIA010000019">
    <property type="protein sequence ID" value="MEJ8476440.1"/>
    <property type="molecule type" value="Genomic_DNA"/>
</dbReference>
<evidence type="ECO:0000313" key="1">
    <source>
        <dbReference type="EMBL" id="MEJ8476440.1"/>
    </source>
</evidence>
<accession>A0ABU8TQK6</accession>
<organism evidence="1 2">
    <name type="scientific">Roseibium algae</name>
    <dbReference type="NCBI Taxonomy" id="3123038"/>
    <lineage>
        <taxon>Bacteria</taxon>
        <taxon>Pseudomonadati</taxon>
        <taxon>Pseudomonadota</taxon>
        <taxon>Alphaproteobacteria</taxon>
        <taxon>Hyphomicrobiales</taxon>
        <taxon>Stappiaceae</taxon>
        <taxon>Roseibium</taxon>
    </lineage>
</organism>
<protein>
    <submittedName>
        <fullName evidence="1">Uncharacterized protein</fullName>
    </submittedName>
</protein>